<protein>
    <recommendedName>
        <fullName evidence="12">Trichome birefringence-like N-terminal domain-containing protein</fullName>
    </recommendedName>
</protein>
<sequence length="435" mass="50676">MKSSGTSFLERFLSNTKRERCFNIGSAVPFLLTCFFVASIFSFFLLYSPNPLSLIPDQPILLPPHKQHQRDSTDQLASPKPNFEQKRCDLFKGKWVRAPRESSYYTNWSCSSIPESKNCFKQGREDRDFLNWKWKPDACELQSFNPKTFLHIVRGKKWAFIGDSVARNHMDSFVCLLSQEETPVEIYKDSEDRYRKWHFPKSDFTVMSIWSRFLIVGEERTVNGSGINIFDMYIDKVDPDWANVVPDLDYAVISGGHWFFRAMYLHEADNVIGCVFCQQPNVTDYSIDFALRMAFRGVFNFLNNCQNCKKKTLVFARTFASAHFEGGVWNTGGYCNKTGPMSEAEVDWTSFEWKLRNVQMEEYERGTRQGDNRYEVVDVTRAMMMRPDGHPGEHWGNKWMRGYNDCTHWCMPGPVDFWSELLLALLLQRHPSSDS</sequence>
<keyword evidence="3 7" id="KW-0812">Transmembrane</keyword>
<dbReference type="Pfam" id="PF14416">
    <property type="entry name" value="PMR5N"/>
    <property type="match status" value="1"/>
</dbReference>
<organism evidence="10 11">
    <name type="scientific">Acacia crassicarpa</name>
    <name type="common">northern wattle</name>
    <dbReference type="NCBI Taxonomy" id="499986"/>
    <lineage>
        <taxon>Eukaryota</taxon>
        <taxon>Viridiplantae</taxon>
        <taxon>Streptophyta</taxon>
        <taxon>Embryophyta</taxon>
        <taxon>Tracheophyta</taxon>
        <taxon>Spermatophyta</taxon>
        <taxon>Magnoliopsida</taxon>
        <taxon>eudicotyledons</taxon>
        <taxon>Gunneridae</taxon>
        <taxon>Pentapetalae</taxon>
        <taxon>rosids</taxon>
        <taxon>fabids</taxon>
        <taxon>Fabales</taxon>
        <taxon>Fabaceae</taxon>
        <taxon>Caesalpinioideae</taxon>
        <taxon>mimosoid clade</taxon>
        <taxon>Acacieae</taxon>
        <taxon>Acacia</taxon>
    </lineage>
</organism>
<evidence type="ECO:0000256" key="4">
    <source>
        <dbReference type="ARBA" id="ARBA00022968"/>
    </source>
</evidence>
<evidence type="ECO:0000256" key="6">
    <source>
        <dbReference type="ARBA" id="ARBA00023136"/>
    </source>
</evidence>
<feature type="domain" description="Trichome birefringence-like N-terminal" evidence="9">
    <location>
        <begin position="87"/>
        <end position="140"/>
    </location>
</feature>
<accession>A0AAE1N5J8</accession>
<comment type="subcellular location">
    <subcellularLocation>
        <location evidence="1">Membrane</location>
        <topology evidence="1">Single-pass membrane protein</topology>
    </subcellularLocation>
</comment>
<dbReference type="InterPro" id="IPR029962">
    <property type="entry name" value="TBL"/>
</dbReference>
<evidence type="ECO:0000259" key="8">
    <source>
        <dbReference type="Pfam" id="PF13839"/>
    </source>
</evidence>
<keyword evidence="5 7" id="KW-1133">Transmembrane helix</keyword>
<evidence type="ECO:0000313" key="10">
    <source>
        <dbReference type="EMBL" id="KAK4282451.1"/>
    </source>
</evidence>
<name>A0AAE1N5J8_9FABA</name>
<dbReference type="GO" id="GO:0016413">
    <property type="term" value="F:O-acetyltransferase activity"/>
    <property type="evidence" value="ECO:0007669"/>
    <property type="project" value="InterPro"/>
</dbReference>
<proteinExistence type="inferred from homology"/>
<gene>
    <name evidence="10" type="ORF">QN277_013828</name>
</gene>
<keyword evidence="6 7" id="KW-0472">Membrane</keyword>
<evidence type="ECO:0000313" key="11">
    <source>
        <dbReference type="Proteomes" id="UP001293593"/>
    </source>
</evidence>
<evidence type="ECO:0000256" key="1">
    <source>
        <dbReference type="ARBA" id="ARBA00004167"/>
    </source>
</evidence>
<dbReference type="EMBL" id="JAWXYG010000002">
    <property type="protein sequence ID" value="KAK4282451.1"/>
    <property type="molecule type" value="Genomic_DNA"/>
</dbReference>
<dbReference type="GO" id="GO:0016020">
    <property type="term" value="C:membrane"/>
    <property type="evidence" value="ECO:0007669"/>
    <property type="project" value="UniProtKB-SubCell"/>
</dbReference>
<dbReference type="PANTHER" id="PTHR32285">
    <property type="entry name" value="PROTEIN TRICHOME BIREFRINGENCE-LIKE 9-RELATED"/>
    <property type="match status" value="1"/>
</dbReference>
<evidence type="ECO:0000256" key="7">
    <source>
        <dbReference type="SAM" id="Phobius"/>
    </source>
</evidence>
<feature type="domain" description="Trichome birefringence-like C-terminal" evidence="8">
    <location>
        <begin position="142"/>
        <end position="424"/>
    </location>
</feature>
<keyword evidence="11" id="KW-1185">Reference proteome</keyword>
<evidence type="ECO:0000256" key="2">
    <source>
        <dbReference type="ARBA" id="ARBA00007727"/>
    </source>
</evidence>
<keyword evidence="4" id="KW-0735">Signal-anchor</keyword>
<dbReference type="Pfam" id="PF13839">
    <property type="entry name" value="PC-Esterase"/>
    <property type="match status" value="1"/>
</dbReference>
<dbReference type="InterPro" id="IPR026057">
    <property type="entry name" value="TBL_C"/>
</dbReference>
<evidence type="ECO:0000256" key="5">
    <source>
        <dbReference type="ARBA" id="ARBA00022989"/>
    </source>
</evidence>
<dbReference type="GO" id="GO:0005794">
    <property type="term" value="C:Golgi apparatus"/>
    <property type="evidence" value="ECO:0007669"/>
    <property type="project" value="TreeGrafter"/>
</dbReference>
<dbReference type="InterPro" id="IPR025846">
    <property type="entry name" value="TBL_N"/>
</dbReference>
<evidence type="ECO:0000256" key="3">
    <source>
        <dbReference type="ARBA" id="ARBA00022692"/>
    </source>
</evidence>
<dbReference type="AlphaFoldDB" id="A0AAE1N5J8"/>
<feature type="transmembrane region" description="Helical" evidence="7">
    <location>
        <begin position="21"/>
        <end position="47"/>
    </location>
</feature>
<evidence type="ECO:0000259" key="9">
    <source>
        <dbReference type="Pfam" id="PF14416"/>
    </source>
</evidence>
<reference evidence="10" key="1">
    <citation type="submission" date="2023-10" db="EMBL/GenBank/DDBJ databases">
        <title>Chromosome-level genome of the transformable northern wattle, Acacia crassicarpa.</title>
        <authorList>
            <person name="Massaro I."/>
            <person name="Sinha N.R."/>
            <person name="Poethig S."/>
            <person name="Leichty A.R."/>
        </authorList>
    </citation>
    <scope>NUCLEOTIDE SEQUENCE</scope>
    <source>
        <strain evidence="10">Acra3RX</strain>
        <tissue evidence="10">Leaf</tissue>
    </source>
</reference>
<evidence type="ECO:0008006" key="12">
    <source>
        <dbReference type="Google" id="ProtNLM"/>
    </source>
</evidence>
<comment type="similarity">
    <text evidence="2">Belongs to the PC-esterase family. TBL subfamily.</text>
</comment>
<comment type="caution">
    <text evidence="10">The sequence shown here is derived from an EMBL/GenBank/DDBJ whole genome shotgun (WGS) entry which is preliminary data.</text>
</comment>
<dbReference type="PANTHER" id="PTHR32285:SF28">
    <property type="entry name" value="XYLOGLUCAN O-ACETYLTRANSFERASE 2"/>
    <property type="match status" value="1"/>
</dbReference>
<dbReference type="Proteomes" id="UP001293593">
    <property type="component" value="Unassembled WGS sequence"/>
</dbReference>